<organism evidence="3 4">
    <name type="scientific">Rheinheimera tilapiae</name>
    <dbReference type="NCBI Taxonomy" id="875043"/>
    <lineage>
        <taxon>Bacteria</taxon>
        <taxon>Pseudomonadati</taxon>
        <taxon>Pseudomonadota</taxon>
        <taxon>Gammaproteobacteria</taxon>
        <taxon>Chromatiales</taxon>
        <taxon>Chromatiaceae</taxon>
        <taxon>Rheinheimera</taxon>
    </lineage>
</organism>
<accession>A0ABV6BBE3</accession>
<dbReference type="Gene3D" id="3.40.190.10">
    <property type="entry name" value="Periplasmic binding protein-like II"/>
    <property type="match status" value="2"/>
</dbReference>
<dbReference type="PANTHER" id="PTHR35936:SF6">
    <property type="entry name" value="AMINO ACID ABC TRANSPORTER SUBSTRATE-BINDING PAAT FAMILY PROTEIN"/>
    <property type="match status" value="1"/>
</dbReference>
<feature type="signal peptide" evidence="2">
    <location>
        <begin position="1"/>
        <end position="20"/>
    </location>
</feature>
<dbReference type="RefSeq" id="WP_377239449.1">
    <property type="nucleotide sequence ID" value="NZ_JBHLXP010000001.1"/>
</dbReference>
<feature type="chain" id="PRO_5046909183" evidence="2">
    <location>
        <begin position="21"/>
        <end position="255"/>
    </location>
</feature>
<keyword evidence="4" id="KW-1185">Reference proteome</keyword>
<evidence type="ECO:0000256" key="1">
    <source>
        <dbReference type="ARBA" id="ARBA00010333"/>
    </source>
</evidence>
<dbReference type="Proteomes" id="UP001589813">
    <property type="component" value="Unassembled WGS sequence"/>
</dbReference>
<name>A0ABV6BBE3_9GAMM</name>
<evidence type="ECO:0000313" key="3">
    <source>
        <dbReference type="EMBL" id="MFC0046840.1"/>
    </source>
</evidence>
<keyword evidence="2" id="KW-0732">Signal</keyword>
<comment type="caution">
    <text evidence="3">The sequence shown here is derived from an EMBL/GenBank/DDBJ whole genome shotgun (WGS) entry which is preliminary data.</text>
</comment>
<comment type="similarity">
    <text evidence="1">Belongs to the bacterial solute-binding protein 3 family.</text>
</comment>
<dbReference type="PANTHER" id="PTHR35936">
    <property type="entry name" value="MEMBRANE-BOUND LYTIC MUREIN TRANSGLYCOSYLASE F"/>
    <property type="match status" value="1"/>
</dbReference>
<sequence>MKLLPWILAVCLLGSFVSTAAESKMTIRLASSDYQPYYGPQARNHGPLAELIHSAFASQQVESSIEFMPWTEALQRAQTADFAGLVCGWDHPLRRQHYLFSSPLYYNELRFFAYQKIDQRNLKLLAQQLPRLGLVKDYAYPERVSEAGFEITIVNSDHALLDLLLQHKVDLILSDSATTQYWLQQQPVQTQLQIQPSEQVLARKSMHLLISKTHPHARHLLQQFERGLQLLEKNGRWAQILTPLELPKPVRQQLR</sequence>
<protein>
    <submittedName>
        <fullName evidence="3">Substrate-binding periplasmic protein</fullName>
    </submittedName>
</protein>
<dbReference type="EMBL" id="JBHLXP010000001">
    <property type="protein sequence ID" value="MFC0046840.1"/>
    <property type="molecule type" value="Genomic_DNA"/>
</dbReference>
<evidence type="ECO:0000256" key="2">
    <source>
        <dbReference type="SAM" id="SignalP"/>
    </source>
</evidence>
<gene>
    <name evidence="3" type="ORF">ACFFJP_00890</name>
</gene>
<evidence type="ECO:0000313" key="4">
    <source>
        <dbReference type="Proteomes" id="UP001589813"/>
    </source>
</evidence>
<proteinExistence type="inferred from homology"/>
<reference evidence="3 4" key="1">
    <citation type="submission" date="2024-09" db="EMBL/GenBank/DDBJ databases">
        <authorList>
            <person name="Sun Q."/>
            <person name="Mori K."/>
        </authorList>
    </citation>
    <scope>NUCLEOTIDE SEQUENCE [LARGE SCALE GENOMIC DNA]</scope>
    <source>
        <strain evidence="3 4">KCTC 23315</strain>
    </source>
</reference>
<dbReference type="SUPFAM" id="SSF53850">
    <property type="entry name" value="Periplasmic binding protein-like II"/>
    <property type="match status" value="1"/>
</dbReference>